<protein>
    <submittedName>
        <fullName evidence="1">Uncharacterized protein</fullName>
    </submittedName>
</protein>
<evidence type="ECO:0000313" key="2">
    <source>
        <dbReference type="Proteomes" id="UP000198853"/>
    </source>
</evidence>
<dbReference type="EMBL" id="FNEN01000024">
    <property type="protein sequence ID" value="SDJ25564.1"/>
    <property type="molecule type" value="Genomic_DNA"/>
</dbReference>
<accession>A0A1G8S8J7</accession>
<dbReference type="AlphaFoldDB" id="A0A1G8S8J7"/>
<proteinExistence type="predicted"/>
<gene>
    <name evidence="1" type="ORF">SAMN04488123_1248</name>
</gene>
<organism evidence="1 2">
    <name type="scientific">Natribacillus halophilus</name>
    <dbReference type="NCBI Taxonomy" id="549003"/>
    <lineage>
        <taxon>Bacteria</taxon>
        <taxon>Bacillati</taxon>
        <taxon>Bacillota</taxon>
        <taxon>Bacilli</taxon>
        <taxon>Bacillales</taxon>
        <taxon>Bacillaceae</taxon>
        <taxon>Natribacillus</taxon>
    </lineage>
</organism>
<evidence type="ECO:0000313" key="1">
    <source>
        <dbReference type="EMBL" id="SDJ25564.1"/>
    </source>
</evidence>
<name>A0A1G8S8J7_9BACI</name>
<reference evidence="1 2" key="1">
    <citation type="submission" date="2016-10" db="EMBL/GenBank/DDBJ databases">
        <authorList>
            <person name="de Groot N.N."/>
        </authorList>
    </citation>
    <scope>NUCLEOTIDE SEQUENCE [LARGE SCALE GENOMIC DNA]</scope>
    <source>
        <strain evidence="1 2">DSM 21771</strain>
    </source>
</reference>
<sequence length="48" mass="5408">MRTKENLAYRQAFKAISPSCTYAGKKVVYTFLPANKDRPDPLAGQVDF</sequence>
<dbReference type="Proteomes" id="UP000198853">
    <property type="component" value="Unassembled WGS sequence"/>
</dbReference>
<keyword evidence="2" id="KW-1185">Reference proteome</keyword>